<dbReference type="GO" id="GO:0007165">
    <property type="term" value="P:signal transduction"/>
    <property type="evidence" value="ECO:0007669"/>
    <property type="project" value="TreeGrafter"/>
</dbReference>
<dbReference type="HOGENOM" id="CLU_044118_3_1_5"/>
<organism evidence="5 6">
    <name type="scientific">Hirschia baltica (strain ATCC 49814 / DSM 5838 / IFAM 1418)</name>
    <dbReference type="NCBI Taxonomy" id="582402"/>
    <lineage>
        <taxon>Bacteria</taxon>
        <taxon>Pseudomonadati</taxon>
        <taxon>Pseudomonadota</taxon>
        <taxon>Alphaproteobacteria</taxon>
        <taxon>Hyphomonadales</taxon>
        <taxon>Hyphomonadaceae</taxon>
        <taxon>Hirschia</taxon>
    </lineage>
</organism>
<dbReference type="Gene3D" id="3.30.540.10">
    <property type="entry name" value="Fructose-1,6-Bisphosphatase, subunit A, domain 1"/>
    <property type="match status" value="1"/>
</dbReference>
<dbReference type="Gene3D" id="3.30.70.2400">
    <property type="entry name" value="Uncharacterised protein PF13773, DUF4170"/>
    <property type="match status" value="1"/>
</dbReference>
<dbReference type="GO" id="GO:0046854">
    <property type="term" value="P:phosphatidylinositol phosphate biosynthetic process"/>
    <property type="evidence" value="ECO:0007669"/>
    <property type="project" value="InterPro"/>
</dbReference>
<keyword evidence="3 4" id="KW-0460">Magnesium</keyword>
<dbReference type="AlphaFoldDB" id="C6XQU9"/>
<dbReference type="Proteomes" id="UP000002745">
    <property type="component" value="Chromosome"/>
</dbReference>
<dbReference type="GO" id="GO:0006020">
    <property type="term" value="P:inositol metabolic process"/>
    <property type="evidence" value="ECO:0007669"/>
    <property type="project" value="TreeGrafter"/>
</dbReference>
<dbReference type="Pfam" id="PF00459">
    <property type="entry name" value="Inositol_P"/>
    <property type="match status" value="1"/>
</dbReference>
<evidence type="ECO:0000256" key="3">
    <source>
        <dbReference type="ARBA" id="ARBA00022842"/>
    </source>
</evidence>
<feature type="binding site" evidence="4">
    <location>
        <position position="96"/>
    </location>
    <ligand>
        <name>Mg(2+)</name>
        <dbReference type="ChEBI" id="CHEBI:18420"/>
        <label>1</label>
        <note>catalytic</note>
    </ligand>
</feature>
<keyword evidence="2 4" id="KW-0479">Metal-binding</keyword>
<dbReference type="CDD" id="cd01638">
    <property type="entry name" value="CysQ"/>
    <property type="match status" value="1"/>
</dbReference>
<name>C6XQU9_HIRBI</name>
<evidence type="ECO:0000313" key="5">
    <source>
        <dbReference type="EMBL" id="ACT58705.1"/>
    </source>
</evidence>
<dbReference type="SUPFAM" id="SSF56655">
    <property type="entry name" value="Carbohydrate phosphatase"/>
    <property type="match status" value="1"/>
</dbReference>
<gene>
    <name evidence="5" type="ordered locus">Hbal_1011</name>
</gene>
<feature type="binding site" evidence="4">
    <location>
        <position position="95"/>
    </location>
    <ligand>
        <name>Mg(2+)</name>
        <dbReference type="ChEBI" id="CHEBI:18420"/>
        <label>1</label>
        <note>catalytic</note>
    </ligand>
</feature>
<dbReference type="KEGG" id="hba:Hbal_1011"/>
<dbReference type="PRINTS" id="PR00377">
    <property type="entry name" value="IMPHPHTASES"/>
</dbReference>
<dbReference type="PANTHER" id="PTHR20854:SF4">
    <property type="entry name" value="INOSITOL-1-MONOPHOSPHATASE-RELATED"/>
    <property type="match status" value="1"/>
</dbReference>
<proteinExistence type="inferred from homology"/>
<dbReference type="InterPro" id="IPR000760">
    <property type="entry name" value="Inositol_monophosphatase-like"/>
</dbReference>
<dbReference type="GO" id="GO:0008934">
    <property type="term" value="F:inositol monophosphate 1-phosphatase activity"/>
    <property type="evidence" value="ECO:0007669"/>
    <property type="project" value="TreeGrafter"/>
</dbReference>
<dbReference type="PANTHER" id="PTHR20854">
    <property type="entry name" value="INOSITOL MONOPHOSPHATASE"/>
    <property type="match status" value="1"/>
</dbReference>
<dbReference type="eggNOG" id="COG0483">
    <property type="taxonomic scope" value="Bacteria"/>
</dbReference>
<dbReference type="Gene3D" id="3.40.190.80">
    <property type="match status" value="1"/>
</dbReference>
<protein>
    <submittedName>
        <fullName evidence="5">Inositol monophosphatase</fullName>
    </submittedName>
</protein>
<feature type="binding site" evidence="4">
    <location>
        <position position="93"/>
    </location>
    <ligand>
        <name>Mg(2+)</name>
        <dbReference type="ChEBI" id="CHEBI:18420"/>
        <label>2</label>
    </ligand>
</feature>
<keyword evidence="6" id="KW-1185">Reference proteome</keyword>
<feature type="binding site" evidence="4">
    <location>
        <position position="75"/>
    </location>
    <ligand>
        <name>Mg(2+)</name>
        <dbReference type="ChEBI" id="CHEBI:18420"/>
        <label>1</label>
        <note>catalytic</note>
    </ligand>
</feature>
<dbReference type="GO" id="GO:0046872">
    <property type="term" value="F:metal ion binding"/>
    <property type="evidence" value="ECO:0007669"/>
    <property type="project" value="UniProtKB-KW"/>
</dbReference>
<comment type="similarity">
    <text evidence="1">Belongs to the inositol monophosphatase superfamily.</text>
</comment>
<reference evidence="6" key="1">
    <citation type="journal article" date="2011" name="J. Bacteriol.">
        <title>Genome sequences of eight morphologically diverse alphaproteobacteria.</title>
        <authorList>
            <consortium name="US DOE Joint Genome Institute"/>
            <person name="Brown P.J."/>
            <person name="Kysela D.T."/>
            <person name="Buechlein A."/>
            <person name="Hemmerich C."/>
            <person name="Brun Y.V."/>
        </authorList>
    </citation>
    <scope>NUCLEOTIDE SEQUENCE [LARGE SCALE GENOMIC DNA]</scope>
    <source>
        <strain evidence="6">ATCC 49814 / DSM 5838 / IFAM 1418</strain>
    </source>
</reference>
<dbReference type="InterPro" id="IPR020550">
    <property type="entry name" value="Inositol_monophosphatase_CS"/>
</dbReference>
<evidence type="ECO:0000313" key="6">
    <source>
        <dbReference type="Proteomes" id="UP000002745"/>
    </source>
</evidence>
<accession>C6XQU9</accession>
<comment type="cofactor">
    <cofactor evidence="4">
        <name>Mg(2+)</name>
        <dbReference type="ChEBI" id="CHEBI:18420"/>
    </cofactor>
</comment>
<dbReference type="InterPro" id="IPR025226">
    <property type="entry name" value="DUF4170"/>
</dbReference>
<evidence type="ECO:0000256" key="1">
    <source>
        <dbReference type="ARBA" id="ARBA00009759"/>
    </source>
</evidence>
<sequence>MPDSKNTAASLEDDLILLRDVAKEAGELALTWFQKGAKKWDKSPNNPVTQADIEVNDRIALRLLSQRPTYGWLSEETKDDSDNRDMGRVFVVDPIDGTKAFIAGQPYFCVSIALLYNDESVAGVIYNPSTDEMFEASKGGGAFLNGEPIYASGAQEIVDCKMIGHPTQFQPYPEYPDWLWPKLQLADPIPNAVAYRIALVASGQWDAVVALSNKCDWDLAAATLILKEAGGQCTDHKGREFVFNGRIPVQRSVVGAGKNLHPLLIDKVRVAPIPDPKEEKLVGTAHQNINRAKTKLDPMNTSAPKSSSQLLHLVIGGELKDVTGIEFEDLKAVEFVGAFGSHEEAYNAWKAAAQRTVDNAEMRFFILHAHRLMDPETGHSHDV</sequence>
<evidence type="ECO:0000256" key="2">
    <source>
        <dbReference type="ARBA" id="ARBA00022723"/>
    </source>
</evidence>
<evidence type="ECO:0000256" key="4">
    <source>
        <dbReference type="PIRSR" id="PIRSR600760-2"/>
    </source>
</evidence>
<dbReference type="PROSITE" id="PS00630">
    <property type="entry name" value="IMP_2"/>
    <property type="match status" value="1"/>
</dbReference>
<dbReference type="OrthoDB" id="9785695at2"/>
<dbReference type="Pfam" id="PF13773">
    <property type="entry name" value="DUF4170"/>
    <property type="match status" value="1"/>
</dbReference>
<dbReference type="STRING" id="582402.Hbal_1011"/>
<feature type="binding site" evidence="4">
    <location>
        <position position="218"/>
    </location>
    <ligand>
        <name>Mg(2+)</name>
        <dbReference type="ChEBI" id="CHEBI:18420"/>
        <label>1</label>
        <note>catalytic</note>
    </ligand>
</feature>
<dbReference type="EMBL" id="CP001678">
    <property type="protein sequence ID" value="ACT58705.1"/>
    <property type="molecule type" value="Genomic_DNA"/>
</dbReference>